<feature type="domain" description="DAGKc" evidence="8">
    <location>
        <begin position="1"/>
        <end position="152"/>
    </location>
</feature>
<evidence type="ECO:0000256" key="4">
    <source>
        <dbReference type="ARBA" id="ARBA00022777"/>
    </source>
</evidence>
<reference evidence="10" key="1">
    <citation type="journal article" date="2019" name="Nat. Commun.">
        <title>Expansion of phycobilisome linker gene families in mesophilic red algae.</title>
        <authorList>
            <person name="Lee J."/>
            <person name="Kim D."/>
            <person name="Bhattacharya D."/>
            <person name="Yoon H.S."/>
        </authorList>
    </citation>
    <scope>NUCLEOTIDE SEQUENCE [LARGE SCALE GENOMIC DNA]</scope>
    <source>
        <strain evidence="10">CCMP 1328</strain>
    </source>
</reference>
<dbReference type="Pfam" id="PF00781">
    <property type="entry name" value="DAGK_cat"/>
    <property type="match status" value="1"/>
</dbReference>
<organism evidence="9 10">
    <name type="scientific">Porphyridium purpureum</name>
    <name type="common">Red alga</name>
    <name type="synonym">Porphyridium cruentum</name>
    <dbReference type="NCBI Taxonomy" id="35688"/>
    <lineage>
        <taxon>Eukaryota</taxon>
        <taxon>Rhodophyta</taxon>
        <taxon>Bangiophyceae</taxon>
        <taxon>Porphyridiales</taxon>
        <taxon>Porphyridiaceae</taxon>
        <taxon>Porphyridium</taxon>
    </lineage>
</organism>
<dbReference type="SUPFAM" id="SSF111331">
    <property type="entry name" value="NAD kinase/diacylglycerol kinase-like"/>
    <property type="match status" value="1"/>
</dbReference>
<feature type="region of interest" description="Disordered" evidence="7">
    <location>
        <begin position="48"/>
        <end position="68"/>
    </location>
</feature>
<dbReference type="InterPro" id="IPR017438">
    <property type="entry name" value="ATP-NAD_kinase_N"/>
</dbReference>
<dbReference type="Gene3D" id="2.60.200.40">
    <property type="match status" value="1"/>
</dbReference>
<keyword evidence="2 6" id="KW-0808">Transferase</keyword>
<keyword evidence="10" id="KW-1185">Reference proteome</keyword>
<evidence type="ECO:0000256" key="6">
    <source>
        <dbReference type="RuleBase" id="RU361128"/>
    </source>
</evidence>
<keyword evidence="5 6" id="KW-0067">ATP-binding</keyword>
<dbReference type="InterPro" id="IPR001206">
    <property type="entry name" value="Diacylglycerol_kinase_cat_dom"/>
</dbReference>
<protein>
    <recommendedName>
        <fullName evidence="6">Diacylglycerol kinase</fullName>
        <shortName evidence="6">DAG kinase</shortName>
        <ecNumber evidence="6">2.7.1.107</ecNumber>
    </recommendedName>
</protein>
<evidence type="ECO:0000313" key="9">
    <source>
        <dbReference type="EMBL" id="KAA8496544.1"/>
    </source>
</evidence>
<dbReference type="GO" id="GO:0004143">
    <property type="term" value="F:ATP-dependent diacylglycerol kinase activity"/>
    <property type="evidence" value="ECO:0007669"/>
    <property type="project" value="UniProtKB-EC"/>
</dbReference>
<evidence type="ECO:0000256" key="3">
    <source>
        <dbReference type="ARBA" id="ARBA00022741"/>
    </source>
</evidence>
<evidence type="ECO:0000313" key="10">
    <source>
        <dbReference type="Proteomes" id="UP000324585"/>
    </source>
</evidence>
<accession>A0A5J4Z0R0</accession>
<comment type="caution">
    <text evidence="9">The sequence shown here is derived from an EMBL/GenBank/DDBJ whole genome shotgun (WGS) entry which is preliminary data.</text>
</comment>
<dbReference type="Gene3D" id="3.40.50.10330">
    <property type="entry name" value="Probable inorganic polyphosphate/atp-NAD kinase, domain 1"/>
    <property type="match status" value="1"/>
</dbReference>
<dbReference type="PROSITE" id="PS50146">
    <property type="entry name" value="DAGK"/>
    <property type="match status" value="1"/>
</dbReference>
<dbReference type="EMBL" id="VRMN01000002">
    <property type="protein sequence ID" value="KAA8496544.1"/>
    <property type="molecule type" value="Genomic_DNA"/>
</dbReference>
<gene>
    <name evidence="9" type="ORF">FVE85_0273</name>
</gene>
<dbReference type="SMART" id="SM00045">
    <property type="entry name" value="DAGKa"/>
    <property type="match status" value="1"/>
</dbReference>
<dbReference type="PANTHER" id="PTHR11255">
    <property type="entry name" value="DIACYLGLYCEROL KINASE"/>
    <property type="match status" value="1"/>
</dbReference>
<evidence type="ECO:0000259" key="8">
    <source>
        <dbReference type="PROSITE" id="PS50146"/>
    </source>
</evidence>
<evidence type="ECO:0000256" key="1">
    <source>
        <dbReference type="ARBA" id="ARBA00009280"/>
    </source>
</evidence>
<comment type="catalytic activity">
    <reaction evidence="6">
        <text>a 1,2-diacyl-sn-glycerol + ATP = a 1,2-diacyl-sn-glycero-3-phosphate + ADP + H(+)</text>
        <dbReference type="Rhea" id="RHEA:10272"/>
        <dbReference type="ChEBI" id="CHEBI:15378"/>
        <dbReference type="ChEBI" id="CHEBI:17815"/>
        <dbReference type="ChEBI" id="CHEBI:30616"/>
        <dbReference type="ChEBI" id="CHEBI:58608"/>
        <dbReference type="ChEBI" id="CHEBI:456216"/>
        <dbReference type="EC" id="2.7.1.107"/>
    </reaction>
</comment>
<feature type="compositionally biased region" description="Basic residues" evidence="7">
    <location>
        <begin position="446"/>
        <end position="456"/>
    </location>
</feature>
<comment type="similarity">
    <text evidence="1 6">Belongs to the eukaryotic diacylglycerol kinase family.</text>
</comment>
<dbReference type="Pfam" id="PF00609">
    <property type="entry name" value="DAGK_acc"/>
    <property type="match status" value="1"/>
</dbReference>
<dbReference type="InterPro" id="IPR000756">
    <property type="entry name" value="Diacylglycerol_kin_accessory"/>
</dbReference>
<dbReference type="InterPro" id="IPR016064">
    <property type="entry name" value="NAD/diacylglycerol_kinase_sf"/>
</dbReference>
<dbReference type="InterPro" id="IPR037607">
    <property type="entry name" value="DGK"/>
</dbReference>
<dbReference type="OMA" id="VYSGYSC"/>
<dbReference type="OrthoDB" id="242257at2759"/>
<keyword evidence="3 6" id="KW-0547">Nucleotide-binding</keyword>
<evidence type="ECO:0000256" key="5">
    <source>
        <dbReference type="ARBA" id="ARBA00022840"/>
    </source>
</evidence>
<dbReference type="AlphaFoldDB" id="A0A5J4Z0R0"/>
<dbReference type="EC" id="2.7.1.107" evidence="6"/>
<dbReference type="GO" id="GO:0005524">
    <property type="term" value="F:ATP binding"/>
    <property type="evidence" value="ECO:0007669"/>
    <property type="project" value="UniProtKB-KW"/>
</dbReference>
<proteinExistence type="inferred from homology"/>
<evidence type="ECO:0000256" key="2">
    <source>
        <dbReference type="ARBA" id="ARBA00022679"/>
    </source>
</evidence>
<dbReference type="GO" id="GO:0016020">
    <property type="term" value="C:membrane"/>
    <property type="evidence" value="ECO:0007669"/>
    <property type="project" value="TreeGrafter"/>
</dbReference>
<dbReference type="GO" id="GO:0007200">
    <property type="term" value="P:phospholipase C-activating G protein-coupled receptor signaling pathway"/>
    <property type="evidence" value="ECO:0007669"/>
    <property type="project" value="InterPro"/>
</dbReference>
<sequence length="490" mass="53484">MSKVIAFVNSVSGGQRGSEAFDILVSALGQDLVFDLKADKGPLRGLSLHAPRQQDTVESPTGAKGSGAKCPEVRALVCGGDGTFNWVSSVVFKNAFDVALVPVPLGTGNDLARALGWGFKYPGPERLRVLINTARDETHISWIDLWTIHVQKSEDEFLKDDTLNKGVHVVPAAPTSQASFANSGKKQSKRSETKSEAGMLTPLRETFCNYLSFGVDALIELKFNEGRWKNPDKYKSQGMNMVMHGVHGVKHMALESKVALRKCLKYLKVDGHAVDIPSNIQALLFLNITSYGAGSNPWGRSEKEKGSAVVNDGILEIVGLRSLSHFISLKLGINGVRIGQGSDIEMRIETNASHPIPMQADGEPWAQKGCILRMSHGMHVPTFIGPWHDEAAKTSVRFADESEFKPKPSLNLRNVDVTALQAEITQNYMKSGAAMHESPSASAAATKKKNMHRRAKSREAEDLPDVEVLQKAMLETISTEQVDASRRDSM</sequence>
<evidence type="ECO:0000256" key="7">
    <source>
        <dbReference type="SAM" id="MobiDB-lite"/>
    </source>
</evidence>
<name>A0A5J4Z0R0_PORPP</name>
<feature type="region of interest" description="Disordered" evidence="7">
    <location>
        <begin position="432"/>
        <end position="468"/>
    </location>
</feature>
<dbReference type="Proteomes" id="UP000324585">
    <property type="component" value="Unassembled WGS sequence"/>
</dbReference>
<keyword evidence="4 6" id="KW-0418">Kinase</keyword>
<dbReference type="SMART" id="SM00046">
    <property type="entry name" value="DAGKc"/>
    <property type="match status" value="1"/>
</dbReference>